<evidence type="ECO:0000313" key="1">
    <source>
        <dbReference type="EMBL" id="MCI53651.1"/>
    </source>
</evidence>
<dbReference type="AlphaFoldDB" id="A0A392SXR9"/>
<dbReference type="EMBL" id="LXQA010466640">
    <property type="protein sequence ID" value="MCI53651.1"/>
    <property type="molecule type" value="Genomic_DNA"/>
</dbReference>
<sequence>MRFWVVLNPKSRAEQPVLLQVARQRSWCRQARQARQLSPVTGQHSVSILPTLA</sequence>
<organism evidence="1 2">
    <name type="scientific">Trifolium medium</name>
    <dbReference type="NCBI Taxonomy" id="97028"/>
    <lineage>
        <taxon>Eukaryota</taxon>
        <taxon>Viridiplantae</taxon>
        <taxon>Streptophyta</taxon>
        <taxon>Embryophyta</taxon>
        <taxon>Tracheophyta</taxon>
        <taxon>Spermatophyta</taxon>
        <taxon>Magnoliopsida</taxon>
        <taxon>eudicotyledons</taxon>
        <taxon>Gunneridae</taxon>
        <taxon>Pentapetalae</taxon>
        <taxon>rosids</taxon>
        <taxon>fabids</taxon>
        <taxon>Fabales</taxon>
        <taxon>Fabaceae</taxon>
        <taxon>Papilionoideae</taxon>
        <taxon>50 kb inversion clade</taxon>
        <taxon>NPAAA clade</taxon>
        <taxon>Hologalegina</taxon>
        <taxon>IRL clade</taxon>
        <taxon>Trifolieae</taxon>
        <taxon>Trifolium</taxon>
    </lineage>
</organism>
<reference evidence="1 2" key="1">
    <citation type="journal article" date="2018" name="Front. Plant Sci.">
        <title>Red Clover (Trifolium pratense) and Zigzag Clover (T. medium) - A Picture of Genomic Similarities and Differences.</title>
        <authorList>
            <person name="Dluhosova J."/>
            <person name="Istvanek J."/>
            <person name="Nedelnik J."/>
            <person name="Repkova J."/>
        </authorList>
    </citation>
    <scope>NUCLEOTIDE SEQUENCE [LARGE SCALE GENOMIC DNA]</scope>
    <source>
        <strain evidence="2">cv. 10/8</strain>
        <tissue evidence="1">Leaf</tissue>
    </source>
</reference>
<comment type="caution">
    <text evidence="1">The sequence shown here is derived from an EMBL/GenBank/DDBJ whole genome shotgun (WGS) entry which is preliminary data.</text>
</comment>
<protein>
    <submittedName>
        <fullName evidence="1">Uncharacterized protein</fullName>
    </submittedName>
</protein>
<dbReference type="Proteomes" id="UP000265520">
    <property type="component" value="Unassembled WGS sequence"/>
</dbReference>
<proteinExistence type="predicted"/>
<name>A0A392SXR9_9FABA</name>
<accession>A0A392SXR9</accession>
<keyword evidence="2" id="KW-1185">Reference proteome</keyword>
<evidence type="ECO:0000313" key="2">
    <source>
        <dbReference type="Proteomes" id="UP000265520"/>
    </source>
</evidence>
<feature type="non-terminal residue" evidence="1">
    <location>
        <position position="53"/>
    </location>
</feature>